<keyword evidence="2" id="KW-1185">Reference proteome</keyword>
<dbReference type="Proteomes" id="UP001345963">
    <property type="component" value="Unassembled WGS sequence"/>
</dbReference>
<organism evidence="1 2">
    <name type="scientific">Ataeniobius toweri</name>
    <dbReference type="NCBI Taxonomy" id="208326"/>
    <lineage>
        <taxon>Eukaryota</taxon>
        <taxon>Metazoa</taxon>
        <taxon>Chordata</taxon>
        <taxon>Craniata</taxon>
        <taxon>Vertebrata</taxon>
        <taxon>Euteleostomi</taxon>
        <taxon>Actinopterygii</taxon>
        <taxon>Neopterygii</taxon>
        <taxon>Teleostei</taxon>
        <taxon>Neoteleostei</taxon>
        <taxon>Acanthomorphata</taxon>
        <taxon>Ovalentaria</taxon>
        <taxon>Atherinomorphae</taxon>
        <taxon>Cyprinodontiformes</taxon>
        <taxon>Goodeidae</taxon>
        <taxon>Ataeniobius</taxon>
    </lineage>
</organism>
<evidence type="ECO:0000313" key="1">
    <source>
        <dbReference type="EMBL" id="MED6237188.1"/>
    </source>
</evidence>
<name>A0ABU7AH27_9TELE</name>
<sequence>MNLFLPPDQPSLPNPSICQPVSAFPCMTSFLYLGQRYKLRPRILLPLSALTTLTQFMSPYHRNLLSHQVYNPENLWGAFQLLPHLYSEEPELSFLIPLRIVRRGS</sequence>
<comment type="caution">
    <text evidence="1">The sequence shown here is derived from an EMBL/GenBank/DDBJ whole genome shotgun (WGS) entry which is preliminary data.</text>
</comment>
<gene>
    <name evidence="1" type="ORF">ATANTOWER_020476</name>
</gene>
<protein>
    <submittedName>
        <fullName evidence="1">Uncharacterized protein</fullName>
    </submittedName>
</protein>
<dbReference type="EMBL" id="JAHUTI010014182">
    <property type="protein sequence ID" value="MED6237188.1"/>
    <property type="molecule type" value="Genomic_DNA"/>
</dbReference>
<accession>A0ABU7AH27</accession>
<reference evidence="1 2" key="1">
    <citation type="submission" date="2021-07" db="EMBL/GenBank/DDBJ databases">
        <authorList>
            <person name="Palmer J.M."/>
        </authorList>
    </citation>
    <scope>NUCLEOTIDE SEQUENCE [LARGE SCALE GENOMIC DNA]</scope>
    <source>
        <strain evidence="1 2">AT_MEX2019</strain>
        <tissue evidence="1">Muscle</tissue>
    </source>
</reference>
<evidence type="ECO:0000313" key="2">
    <source>
        <dbReference type="Proteomes" id="UP001345963"/>
    </source>
</evidence>
<proteinExistence type="predicted"/>